<evidence type="ECO:0000313" key="8">
    <source>
        <dbReference type="Proteomes" id="UP001230005"/>
    </source>
</evidence>
<dbReference type="InterPro" id="IPR036156">
    <property type="entry name" value="Beta-gal/glucu_dom_sf"/>
</dbReference>
<evidence type="ECO:0000259" key="4">
    <source>
        <dbReference type="Pfam" id="PF00703"/>
    </source>
</evidence>
<dbReference type="InterPro" id="IPR006103">
    <property type="entry name" value="Glyco_hydro_2_cat"/>
</dbReference>
<dbReference type="InterPro" id="IPR008979">
    <property type="entry name" value="Galactose-bd-like_sf"/>
</dbReference>
<dbReference type="Gene3D" id="2.60.120.260">
    <property type="entry name" value="Galactose-binding domain-like"/>
    <property type="match status" value="1"/>
</dbReference>
<dbReference type="InterPro" id="IPR017853">
    <property type="entry name" value="GH"/>
</dbReference>
<dbReference type="PANTHER" id="PTHR42732:SF3">
    <property type="entry name" value="HYDROLASE"/>
    <property type="match status" value="1"/>
</dbReference>
<dbReference type="RefSeq" id="WP_307330657.1">
    <property type="nucleotide sequence ID" value="NZ_JAUSUG010000024.1"/>
</dbReference>
<dbReference type="InterPro" id="IPR013783">
    <property type="entry name" value="Ig-like_fold"/>
</dbReference>
<keyword evidence="8" id="KW-1185">Reference proteome</keyword>
<dbReference type="SUPFAM" id="SSF49303">
    <property type="entry name" value="beta-Galactosidase/glucuronidase domain"/>
    <property type="match status" value="1"/>
</dbReference>
<feature type="domain" description="Glycosyl hydrolases family 2 sugar binding" evidence="6">
    <location>
        <begin position="20"/>
        <end position="144"/>
    </location>
</feature>
<dbReference type="PANTHER" id="PTHR42732">
    <property type="entry name" value="BETA-GALACTOSIDASE"/>
    <property type="match status" value="1"/>
</dbReference>
<evidence type="ECO:0000256" key="2">
    <source>
        <dbReference type="ARBA" id="ARBA00022801"/>
    </source>
</evidence>
<keyword evidence="2" id="KW-0378">Hydrolase</keyword>
<organism evidence="7 8">
    <name type="scientific">Evansella vedderi</name>
    <dbReference type="NCBI Taxonomy" id="38282"/>
    <lineage>
        <taxon>Bacteria</taxon>
        <taxon>Bacillati</taxon>
        <taxon>Bacillota</taxon>
        <taxon>Bacilli</taxon>
        <taxon>Bacillales</taxon>
        <taxon>Bacillaceae</taxon>
        <taxon>Evansella</taxon>
    </lineage>
</organism>
<accession>A0ABU0A2B1</accession>
<comment type="caution">
    <text evidence="7">The sequence shown here is derived from an EMBL/GenBank/DDBJ whole genome shotgun (WGS) entry which is preliminary data.</text>
</comment>
<dbReference type="EMBL" id="JAUSUG010000024">
    <property type="protein sequence ID" value="MDQ0257244.1"/>
    <property type="molecule type" value="Genomic_DNA"/>
</dbReference>
<comment type="similarity">
    <text evidence="1">Belongs to the glycosyl hydrolase 2 family.</text>
</comment>
<evidence type="ECO:0000256" key="1">
    <source>
        <dbReference type="ARBA" id="ARBA00007401"/>
    </source>
</evidence>
<feature type="domain" description="Glycoside hydrolase family 2 catalytic" evidence="5">
    <location>
        <begin position="289"/>
        <end position="576"/>
    </location>
</feature>
<evidence type="ECO:0000259" key="5">
    <source>
        <dbReference type="Pfam" id="PF02836"/>
    </source>
</evidence>
<feature type="domain" description="Glycoside hydrolase family 2 immunoglobulin-like beta-sandwich" evidence="4">
    <location>
        <begin position="183"/>
        <end position="286"/>
    </location>
</feature>
<dbReference type="InterPro" id="IPR006102">
    <property type="entry name" value="Ig-like_GH2"/>
</dbReference>
<dbReference type="Gene3D" id="3.20.20.80">
    <property type="entry name" value="Glycosidases"/>
    <property type="match status" value="1"/>
</dbReference>
<dbReference type="Pfam" id="PF02837">
    <property type="entry name" value="Glyco_hydro_2_N"/>
    <property type="match status" value="1"/>
</dbReference>
<protein>
    <submittedName>
        <fullName evidence="7">Beta-galactosidase/beta-glucuronidase</fullName>
    </submittedName>
</protein>
<dbReference type="InterPro" id="IPR006104">
    <property type="entry name" value="Glyco_hydro_2_N"/>
</dbReference>
<keyword evidence="3" id="KW-0326">Glycosidase</keyword>
<gene>
    <name evidence="7" type="ORF">J2S74_004702</name>
</gene>
<proteinExistence type="inferred from homology"/>
<evidence type="ECO:0000259" key="6">
    <source>
        <dbReference type="Pfam" id="PF02837"/>
    </source>
</evidence>
<dbReference type="InterPro" id="IPR051913">
    <property type="entry name" value="GH2_Domain-Containing"/>
</dbReference>
<dbReference type="SUPFAM" id="SSF51445">
    <property type="entry name" value="(Trans)glycosidases"/>
    <property type="match status" value="1"/>
</dbReference>
<evidence type="ECO:0000256" key="3">
    <source>
        <dbReference type="ARBA" id="ARBA00023295"/>
    </source>
</evidence>
<sequence length="592" mass="69116">MTIPRSEYPRPQFQREQWLNLNGQWQFEYDDENKGLTDKWFEGNNHTFSKEITVPFSYQSELSGIGETEFHDLVWYKKTFTVPEKWNNQRVLLHFGAVDYGAWVYVNGKFVTFHEGGHVPFHAEITNVLQEGENEIVVRVEDASKDLDQPRGKQYWEEKSEGIFYLRTTGIWQTVWLEAVPVTYLEKVKMTPDIDKDEITIEYLVNEGQPNQLLEIDISFDGKQVAKDLVQLTSNKGSRSIYLNDFNVHDAGRLWSPEHPNLYDITFRIKDSSTTIDEVNSYFGMRKISVENGVVMLNNKPYYMKLVLDQGYFPTGILTPPSDEDIKKDVELTKEMGFNGARKHQKIEDPRYLYWADKLGLLVWGEMANAYTYTDDAVRRMTAEWQEAMERDYNHPSIVAWVPINESWGVPRLLADKRQQDHTLGMYYLTKSLDSTRLVISNDGWEHTKSDMCTIHDYESDKEVLKERYSSVENIMNSQPGHRLIYVPGYEYNGEPIQVTEFGGIAYKKSNWEGWGYSGATNDEDFEEKYYKVVSAMLESPLVQGFCYTQLTDVEQEINGLLTYDRKPKIDLEIIRNINEGRNRKRFSTEEE</sequence>
<dbReference type="Pfam" id="PF02836">
    <property type="entry name" value="Glyco_hydro_2_C"/>
    <property type="match status" value="1"/>
</dbReference>
<reference evidence="7 8" key="1">
    <citation type="submission" date="2023-07" db="EMBL/GenBank/DDBJ databases">
        <title>Genomic Encyclopedia of Type Strains, Phase IV (KMG-IV): sequencing the most valuable type-strain genomes for metagenomic binning, comparative biology and taxonomic classification.</title>
        <authorList>
            <person name="Goeker M."/>
        </authorList>
    </citation>
    <scope>NUCLEOTIDE SEQUENCE [LARGE SCALE GENOMIC DNA]</scope>
    <source>
        <strain evidence="7 8">DSM 9768</strain>
    </source>
</reference>
<dbReference type="SUPFAM" id="SSF49785">
    <property type="entry name" value="Galactose-binding domain-like"/>
    <property type="match status" value="1"/>
</dbReference>
<dbReference type="Proteomes" id="UP001230005">
    <property type="component" value="Unassembled WGS sequence"/>
</dbReference>
<name>A0ABU0A2B1_9BACI</name>
<dbReference type="Pfam" id="PF00703">
    <property type="entry name" value="Glyco_hydro_2"/>
    <property type="match status" value="1"/>
</dbReference>
<evidence type="ECO:0000313" key="7">
    <source>
        <dbReference type="EMBL" id="MDQ0257244.1"/>
    </source>
</evidence>
<dbReference type="Gene3D" id="2.60.40.10">
    <property type="entry name" value="Immunoglobulins"/>
    <property type="match status" value="1"/>
</dbReference>